<evidence type="ECO:0000313" key="3">
    <source>
        <dbReference type="EMBL" id="TGZ80661.1"/>
    </source>
</evidence>
<keyword evidence="2" id="KW-0732">Signal</keyword>
<keyword evidence="4" id="KW-1185">Reference proteome</keyword>
<feature type="signal peptide" evidence="2">
    <location>
        <begin position="1"/>
        <end position="20"/>
    </location>
</feature>
<dbReference type="OrthoDB" id="2132010at2759"/>
<evidence type="ECO:0000313" key="4">
    <source>
        <dbReference type="Proteomes" id="UP000298138"/>
    </source>
</evidence>
<proteinExistence type="predicted"/>
<evidence type="ECO:0000256" key="2">
    <source>
        <dbReference type="SAM" id="SignalP"/>
    </source>
</evidence>
<feature type="compositionally biased region" description="Low complexity" evidence="1">
    <location>
        <begin position="40"/>
        <end position="66"/>
    </location>
</feature>
<gene>
    <name evidence="3" type="ORF">EX30DRAFT_341315</name>
</gene>
<dbReference type="AlphaFoldDB" id="A0A4S2MVP9"/>
<reference evidence="3 4" key="1">
    <citation type="submission" date="2019-04" db="EMBL/GenBank/DDBJ databases">
        <title>Comparative genomics and transcriptomics to analyze fruiting body development in filamentous ascomycetes.</title>
        <authorList>
            <consortium name="DOE Joint Genome Institute"/>
            <person name="Lutkenhaus R."/>
            <person name="Traeger S."/>
            <person name="Breuer J."/>
            <person name="Kuo A."/>
            <person name="Lipzen A."/>
            <person name="Pangilinan J."/>
            <person name="Dilworth D."/>
            <person name="Sandor L."/>
            <person name="Poggeler S."/>
            <person name="Barry K."/>
            <person name="Grigoriev I.V."/>
            <person name="Nowrousian M."/>
        </authorList>
    </citation>
    <scope>NUCLEOTIDE SEQUENCE [LARGE SCALE GENOMIC DNA]</scope>
    <source>
        <strain evidence="3 4">CBS 389.68</strain>
    </source>
</reference>
<name>A0A4S2MVP9_9PEZI</name>
<sequence length="140" mass="14152">MARLTSLFLIPLLLAVLTHSSPLSYPAPGKANFQTQSICNSPSSPSDSDSSNNSSNTGSTDSTTTTTPPPFTNPSGAGNNAGTQFITGVCLSDRDCASGCCGFNTGKCAGAIIALERDGGCGFGDGAPNDDAARWLRGQA</sequence>
<evidence type="ECO:0000256" key="1">
    <source>
        <dbReference type="SAM" id="MobiDB-lite"/>
    </source>
</evidence>
<evidence type="ECO:0008006" key="5">
    <source>
        <dbReference type="Google" id="ProtNLM"/>
    </source>
</evidence>
<organism evidence="3 4">
    <name type="scientific">Ascodesmis nigricans</name>
    <dbReference type="NCBI Taxonomy" id="341454"/>
    <lineage>
        <taxon>Eukaryota</taxon>
        <taxon>Fungi</taxon>
        <taxon>Dikarya</taxon>
        <taxon>Ascomycota</taxon>
        <taxon>Pezizomycotina</taxon>
        <taxon>Pezizomycetes</taxon>
        <taxon>Pezizales</taxon>
        <taxon>Ascodesmidaceae</taxon>
        <taxon>Ascodesmis</taxon>
    </lineage>
</organism>
<dbReference type="Proteomes" id="UP000298138">
    <property type="component" value="Unassembled WGS sequence"/>
</dbReference>
<protein>
    <recommendedName>
        <fullName evidence="5">Biotrophy-associated secreted protein 2</fullName>
    </recommendedName>
</protein>
<accession>A0A4S2MVP9</accession>
<feature type="region of interest" description="Disordered" evidence="1">
    <location>
        <begin position="36"/>
        <end position="79"/>
    </location>
</feature>
<dbReference type="EMBL" id="ML220123">
    <property type="protein sequence ID" value="TGZ80661.1"/>
    <property type="molecule type" value="Genomic_DNA"/>
</dbReference>
<feature type="chain" id="PRO_5020183826" description="Biotrophy-associated secreted protein 2" evidence="2">
    <location>
        <begin position="21"/>
        <end position="140"/>
    </location>
</feature>
<dbReference type="InParanoid" id="A0A4S2MVP9"/>